<evidence type="ECO:0000313" key="3">
    <source>
        <dbReference type="EMBL" id="KZM34281.1"/>
    </source>
</evidence>
<comment type="caution">
    <text evidence="3">The sequence shown here is derived from an EMBL/GenBank/DDBJ whole genome shotgun (WGS) entry which is preliminary data.</text>
</comment>
<feature type="chain" id="PRO_5007845232" description="DUF4352 domain-containing protein" evidence="2">
    <location>
        <begin position="33"/>
        <end position="227"/>
    </location>
</feature>
<organism evidence="3 4">
    <name type="scientific">Oerskovia enterophila</name>
    <dbReference type="NCBI Taxonomy" id="43678"/>
    <lineage>
        <taxon>Bacteria</taxon>
        <taxon>Bacillati</taxon>
        <taxon>Actinomycetota</taxon>
        <taxon>Actinomycetes</taxon>
        <taxon>Micrococcales</taxon>
        <taxon>Cellulomonadaceae</taxon>
        <taxon>Oerskovia</taxon>
    </lineage>
</organism>
<sequence>MTARTGPPRRATVLLAAPIALVLALSACSGGADEASPTPTPSAPSGVLAGSEHGLAVGSTEAVPFDASAVSQGPQATFTTPATSLVYDGKGNEDPAVAQVELTSLTEGSVEDLNLDESSLALVEGATLYYLSYKLSYVNGPVFTMPNFNSFALLAGDEDVTDDISNFSAGNAECGTAYEVENFGAGAYMETCTWFFVTAGNPAPTAVQWYSPAMLDAGLTPVTWPIG</sequence>
<accession>A0A163QL35</accession>
<reference evidence="3 4" key="1">
    <citation type="submission" date="2016-01" db="EMBL/GenBank/DDBJ databases">
        <title>Genome sequence of Oerskovia enterophila VJag, an agar and cellulose degrading bacterium.</title>
        <authorList>
            <person name="Poehlein A."/>
            <person name="Jag V."/>
            <person name="Bengelsdorf F."/>
            <person name="Duerre P."/>
            <person name="Daniel R."/>
        </authorList>
    </citation>
    <scope>NUCLEOTIDE SEQUENCE [LARGE SCALE GENOMIC DNA]</scope>
    <source>
        <strain evidence="3 4">VJag</strain>
    </source>
</reference>
<dbReference type="STRING" id="43678.OJAG_31130"/>
<gene>
    <name evidence="3" type="ORF">OJAG_31130</name>
</gene>
<proteinExistence type="predicted"/>
<evidence type="ECO:0000256" key="1">
    <source>
        <dbReference type="SAM" id="MobiDB-lite"/>
    </source>
</evidence>
<dbReference type="AlphaFoldDB" id="A0A163QL35"/>
<keyword evidence="2" id="KW-0732">Signal</keyword>
<feature type="signal peptide" evidence="2">
    <location>
        <begin position="1"/>
        <end position="32"/>
    </location>
</feature>
<dbReference type="Proteomes" id="UP000076447">
    <property type="component" value="Unassembled WGS sequence"/>
</dbReference>
<dbReference type="PROSITE" id="PS51257">
    <property type="entry name" value="PROKAR_LIPOPROTEIN"/>
    <property type="match status" value="1"/>
</dbReference>
<evidence type="ECO:0000313" key="4">
    <source>
        <dbReference type="Proteomes" id="UP000076447"/>
    </source>
</evidence>
<evidence type="ECO:0000256" key="2">
    <source>
        <dbReference type="SAM" id="SignalP"/>
    </source>
</evidence>
<name>A0A163QL35_9CELL</name>
<dbReference type="PATRIC" id="fig|43678.3.peg.3270"/>
<feature type="region of interest" description="Disordered" evidence="1">
    <location>
        <begin position="30"/>
        <end position="51"/>
    </location>
</feature>
<evidence type="ECO:0008006" key="5">
    <source>
        <dbReference type="Google" id="ProtNLM"/>
    </source>
</evidence>
<dbReference type="RefSeq" id="WP_068709539.1">
    <property type="nucleotide sequence ID" value="NZ_LRIE01000081.1"/>
</dbReference>
<dbReference type="EMBL" id="LRIE01000081">
    <property type="protein sequence ID" value="KZM34281.1"/>
    <property type="molecule type" value="Genomic_DNA"/>
</dbReference>
<protein>
    <recommendedName>
        <fullName evidence="5">DUF4352 domain-containing protein</fullName>
    </recommendedName>
</protein>